<dbReference type="OrthoDB" id="435038at2759"/>
<dbReference type="InterPro" id="IPR008927">
    <property type="entry name" value="6-PGluconate_DH-like_C_sf"/>
</dbReference>
<dbReference type="SUPFAM" id="SSF48179">
    <property type="entry name" value="6-phosphogluconate dehydrogenase C-terminal domain-like"/>
    <property type="match status" value="1"/>
</dbReference>
<dbReference type="Proteomes" id="UP000582016">
    <property type="component" value="Unassembled WGS sequence"/>
</dbReference>
<organism evidence="5 6">
    <name type="scientific">Fusarium phyllophilum</name>
    <dbReference type="NCBI Taxonomy" id="47803"/>
    <lineage>
        <taxon>Eukaryota</taxon>
        <taxon>Fungi</taxon>
        <taxon>Dikarya</taxon>
        <taxon>Ascomycota</taxon>
        <taxon>Pezizomycotina</taxon>
        <taxon>Sordariomycetes</taxon>
        <taxon>Hypocreomycetidae</taxon>
        <taxon>Hypocreales</taxon>
        <taxon>Nectriaceae</taxon>
        <taxon>Fusarium</taxon>
        <taxon>Fusarium fujikuroi species complex</taxon>
    </lineage>
</organism>
<evidence type="ECO:0000259" key="4">
    <source>
        <dbReference type="Pfam" id="PF03446"/>
    </source>
</evidence>
<evidence type="ECO:0000313" key="5">
    <source>
        <dbReference type="EMBL" id="KAF5560485.1"/>
    </source>
</evidence>
<reference evidence="5 6" key="1">
    <citation type="submission" date="2020-05" db="EMBL/GenBank/DDBJ databases">
        <title>Identification and distribution of gene clusters putatively required for synthesis of sphingolipid metabolism inhibitors in phylogenetically diverse species of the filamentous fungus Fusarium.</title>
        <authorList>
            <person name="Kim H.-S."/>
            <person name="Busman M."/>
            <person name="Brown D.W."/>
            <person name="Divon H."/>
            <person name="Uhlig S."/>
            <person name="Proctor R.H."/>
        </authorList>
    </citation>
    <scope>NUCLEOTIDE SEQUENCE [LARGE SCALE GENOMIC DNA]</scope>
    <source>
        <strain evidence="5 6">NRRL 13617</strain>
    </source>
</reference>
<dbReference type="EMBL" id="JAAOAQ010000233">
    <property type="protein sequence ID" value="KAF5560485.1"/>
    <property type="molecule type" value="Genomic_DNA"/>
</dbReference>
<dbReference type="Gene3D" id="3.40.50.720">
    <property type="entry name" value="NAD(P)-binding Rossmann-like Domain"/>
    <property type="match status" value="1"/>
</dbReference>
<gene>
    <name evidence="5" type="ORF">FPHYL_6628</name>
</gene>
<dbReference type="GO" id="GO:0016491">
    <property type="term" value="F:oxidoreductase activity"/>
    <property type="evidence" value="ECO:0007669"/>
    <property type="project" value="UniProtKB-KW"/>
</dbReference>
<proteinExistence type="inferred from homology"/>
<evidence type="ECO:0000313" key="6">
    <source>
        <dbReference type="Proteomes" id="UP000582016"/>
    </source>
</evidence>
<protein>
    <submittedName>
        <fullName evidence="5">6-phosphogluconate dehydrogenase 2</fullName>
    </submittedName>
</protein>
<feature type="active site" evidence="3">
    <location>
        <position position="184"/>
    </location>
</feature>
<dbReference type="Pfam" id="PF03446">
    <property type="entry name" value="NAD_binding_2"/>
    <property type="match status" value="1"/>
</dbReference>
<sequence length="313" mass="33742">MAPQLLWIGLGNMGRGMCLSLVQKGSLDKPLLVYNRTQKRSEEFVAQVGSGHVKESTSLHEGVGSSDIIFSCLSSDPAVADMYESMANEGDVRGKLFVECSTISPELVDKIAKLMIDHGAEFVSSPGFCIVFGPPQMANSGTLIFATAGAKSSIEKIRPYIKGVMGRDEISFEDEPPSNAAKFKLIGNAFALNVITQIAESLTLAEKSGISPALVAKFTDIMYGGIYSVYSGRMLSGEYWTRGEPYASADIAMKDIKHLLGLGHEANMELNNAQTGLMYLQMAMEKSPGDQVDISAIYGAVRRANGLEFENTP</sequence>
<evidence type="ECO:0000256" key="3">
    <source>
        <dbReference type="PIRSR" id="PIRSR000103-1"/>
    </source>
</evidence>
<evidence type="ECO:0000256" key="2">
    <source>
        <dbReference type="ARBA" id="ARBA00023002"/>
    </source>
</evidence>
<dbReference type="PANTHER" id="PTHR43580">
    <property type="entry name" value="OXIDOREDUCTASE GLYR1-RELATED"/>
    <property type="match status" value="1"/>
</dbReference>
<dbReference type="SUPFAM" id="SSF51735">
    <property type="entry name" value="NAD(P)-binding Rossmann-fold domains"/>
    <property type="match status" value="1"/>
</dbReference>
<comment type="caution">
    <text evidence="5">The sequence shown here is derived from an EMBL/GenBank/DDBJ whole genome shotgun (WGS) entry which is preliminary data.</text>
</comment>
<name>A0A8H5NDB6_9HYPO</name>
<dbReference type="AlphaFoldDB" id="A0A8H5NDB6"/>
<feature type="domain" description="6-phosphogluconate dehydrogenase NADP-binding" evidence="4">
    <location>
        <begin position="7"/>
        <end position="162"/>
    </location>
</feature>
<comment type="similarity">
    <text evidence="1">Belongs to the HIBADH-related family. NP60 subfamily.</text>
</comment>
<dbReference type="InterPro" id="IPR013328">
    <property type="entry name" value="6PGD_dom2"/>
</dbReference>
<keyword evidence="6" id="KW-1185">Reference proteome</keyword>
<dbReference type="InterPro" id="IPR036291">
    <property type="entry name" value="NAD(P)-bd_dom_sf"/>
</dbReference>
<dbReference type="InterPro" id="IPR015815">
    <property type="entry name" value="HIBADH-related"/>
</dbReference>
<dbReference type="GO" id="GO:0050661">
    <property type="term" value="F:NADP binding"/>
    <property type="evidence" value="ECO:0007669"/>
    <property type="project" value="InterPro"/>
</dbReference>
<dbReference type="PIRSF" id="PIRSF000103">
    <property type="entry name" value="HIBADH"/>
    <property type="match status" value="1"/>
</dbReference>
<accession>A0A8H5NDB6</accession>
<dbReference type="InterPro" id="IPR051265">
    <property type="entry name" value="HIBADH-related_NP60_sf"/>
</dbReference>
<dbReference type="PANTHER" id="PTHR43580:SF3">
    <property type="entry name" value="6-PHOSPHOGLUCONATE DEHYDROGENASE FAMILY PROTEIN (AFU_ORTHOLOGUE AFUA_2G11600)"/>
    <property type="match status" value="1"/>
</dbReference>
<evidence type="ECO:0000256" key="1">
    <source>
        <dbReference type="ARBA" id="ARBA00007598"/>
    </source>
</evidence>
<keyword evidence="2" id="KW-0560">Oxidoreductase</keyword>
<dbReference type="InterPro" id="IPR006115">
    <property type="entry name" value="6PGDH_NADP-bd"/>
</dbReference>
<dbReference type="Gene3D" id="1.10.1040.10">
    <property type="entry name" value="N-(1-d-carboxylethyl)-l-norvaline Dehydrogenase, domain 2"/>
    <property type="match status" value="1"/>
</dbReference>